<keyword evidence="3" id="KW-1185">Reference proteome</keyword>
<evidence type="ECO:0000313" key="2">
    <source>
        <dbReference type="EMBL" id="ESQ53137.1"/>
    </source>
</evidence>
<proteinExistence type="predicted"/>
<keyword evidence="1" id="KW-0732">Signal</keyword>
<organism evidence="2 3">
    <name type="scientific">Eutrema salsugineum</name>
    <name type="common">Saltwater cress</name>
    <name type="synonym">Sisymbrium salsugineum</name>
    <dbReference type="NCBI Taxonomy" id="72664"/>
    <lineage>
        <taxon>Eukaryota</taxon>
        <taxon>Viridiplantae</taxon>
        <taxon>Streptophyta</taxon>
        <taxon>Embryophyta</taxon>
        <taxon>Tracheophyta</taxon>
        <taxon>Spermatophyta</taxon>
        <taxon>Magnoliopsida</taxon>
        <taxon>eudicotyledons</taxon>
        <taxon>Gunneridae</taxon>
        <taxon>Pentapetalae</taxon>
        <taxon>rosids</taxon>
        <taxon>malvids</taxon>
        <taxon>Brassicales</taxon>
        <taxon>Brassicaceae</taxon>
        <taxon>Eutremeae</taxon>
        <taxon>Eutrema</taxon>
    </lineage>
</organism>
<gene>
    <name evidence="2" type="ORF">EUTSA_v10027228mg</name>
</gene>
<dbReference type="AlphaFoldDB" id="V4MD82"/>
<dbReference type="OMA" id="CCECTSK"/>
<accession>V4MD82</accession>
<reference evidence="2 3" key="1">
    <citation type="journal article" date="2013" name="Front. Plant Sci.">
        <title>The Reference Genome of the Halophytic Plant Eutrema salsugineum.</title>
        <authorList>
            <person name="Yang R."/>
            <person name="Jarvis D.E."/>
            <person name="Chen H."/>
            <person name="Beilstein M.A."/>
            <person name="Grimwood J."/>
            <person name="Jenkins J."/>
            <person name="Shu S."/>
            <person name="Prochnik S."/>
            <person name="Xin M."/>
            <person name="Ma C."/>
            <person name="Schmutz J."/>
            <person name="Wing R.A."/>
            <person name="Mitchell-Olds T."/>
            <person name="Schumaker K.S."/>
            <person name="Wang X."/>
        </authorList>
    </citation>
    <scope>NUCLEOTIDE SEQUENCE [LARGE SCALE GENOMIC DNA]</scope>
</reference>
<sequence>MATKKCSYLRLPMLMVFALILLPIISGQYYKCMKDGCISTLACDAKCTSMGYPRGGSCRAYSYGGVCCCECTSKQCQHSLISSPPY</sequence>
<dbReference type="Proteomes" id="UP000030689">
    <property type="component" value="Unassembled WGS sequence"/>
</dbReference>
<evidence type="ECO:0000313" key="3">
    <source>
        <dbReference type="Proteomes" id="UP000030689"/>
    </source>
</evidence>
<dbReference type="KEGG" id="eus:EUTSA_v10027228mg"/>
<dbReference type="Gramene" id="ESQ53137">
    <property type="protein sequence ID" value="ESQ53137"/>
    <property type="gene ID" value="EUTSA_v10027228mg"/>
</dbReference>
<protein>
    <recommendedName>
        <fullName evidence="4">Knottin scorpion toxin-like domain-containing protein</fullName>
    </recommendedName>
</protein>
<dbReference type="EMBL" id="KI517384">
    <property type="protein sequence ID" value="ESQ53137.1"/>
    <property type="molecule type" value="Genomic_DNA"/>
</dbReference>
<feature type="signal peptide" evidence="1">
    <location>
        <begin position="1"/>
        <end position="27"/>
    </location>
</feature>
<evidence type="ECO:0000256" key="1">
    <source>
        <dbReference type="SAM" id="SignalP"/>
    </source>
</evidence>
<evidence type="ECO:0008006" key="4">
    <source>
        <dbReference type="Google" id="ProtNLM"/>
    </source>
</evidence>
<dbReference type="STRING" id="72664.V4MD82"/>
<name>V4MD82_EUTSA</name>
<feature type="chain" id="PRO_5004722630" description="Knottin scorpion toxin-like domain-containing protein" evidence="1">
    <location>
        <begin position="28"/>
        <end position="86"/>
    </location>
</feature>